<accession>A0A4Y8KY18</accession>
<feature type="domain" description="N-acetyltransferase" evidence="1">
    <location>
        <begin position="13"/>
        <end position="152"/>
    </location>
</feature>
<comment type="caution">
    <text evidence="2">The sequence shown here is derived from an EMBL/GenBank/DDBJ whole genome shotgun (WGS) entry which is preliminary data.</text>
</comment>
<gene>
    <name evidence="2" type="ORF">E2605_17585</name>
</gene>
<keyword evidence="2" id="KW-0808">Transferase</keyword>
<sequence length="152" mass="17883">MSHDGNSIRWVIDKFDELDIHKLYKILHLRSDVFVLEQVCPYLDPDFKDQKALHLQGYINDRLIAYCRLFAKGDYFENASIGRVVIPADCRRYGYGHILMDKAIELQKTVLGETLLTISAQQYLKTFYENHGFVQISEPYLEDDIPHIRMER</sequence>
<name>A0A4Y8KY18_9BACT</name>
<evidence type="ECO:0000313" key="3">
    <source>
        <dbReference type="Proteomes" id="UP000297861"/>
    </source>
</evidence>
<organism evidence="2 3">
    <name type="scientific">Dysgonomonas capnocytophagoides</name>
    <dbReference type="NCBI Taxonomy" id="45254"/>
    <lineage>
        <taxon>Bacteria</taxon>
        <taxon>Pseudomonadati</taxon>
        <taxon>Bacteroidota</taxon>
        <taxon>Bacteroidia</taxon>
        <taxon>Bacteroidales</taxon>
        <taxon>Dysgonomonadaceae</taxon>
        <taxon>Dysgonomonas</taxon>
    </lineage>
</organism>
<dbReference type="SUPFAM" id="SSF55729">
    <property type="entry name" value="Acyl-CoA N-acyltransferases (Nat)"/>
    <property type="match status" value="1"/>
</dbReference>
<protein>
    <submittedName>
        <fullName evidence="2">GNAT family N-acetyltransferase</fullName>
    </submittedName>
</protein>
<dbReference type="Proteomes" id="UP000297861">
    <property type="component" value="Unassembled WGS sequence"/>
</dbReference>
<dbReference type="GO" id="GO:0016747">
    <property type="term" value="F:acyltransferase activity, transferring groups other than amino-acyl groups"/>
    <property type="evidence" value="ECO:0007669"/>
    <property type="project" value="InterPro"/>
</dbReference>
<reference evidence="2 3" key="1">
    <citation type="submission" date="2019-03" db="EMBL/GenBank/DDBJ databases">
        <title>San Antonio Military Medical Center submission to MRSN (WRAIR), pending publication.</title>
        <authorList>
            <person name="Blyth D.M."/>
            <person name="Mccarthy S.L."/>
            <person name="Schall S.E."/>
            <person name="Stam J.A."/>
            <person name="Ong A.C."/>
            <person name="Mcgann P.T."/>
        </authorList>
    </citation>
    <scope>NUCLEOTIDE SEQUENCE [LARGE SCALE GENOMIC DNA]</scope>
    <source>
        <strain evidence="2 3">MRSN571793</strain>
    </source>
</reference>
<dbReference type="InterPro" id="IPR016181">
    <property type="entry name" value="Acyl_CoA_acyltransferase"/>
</dbReference>
<dbReference type="AlphaFoldDB" id="A0A4Y8KY18"/>
<keyword evidence="3" id="KW-1185">Reference proteome</keyword>
<dbReference type="InterPro" id="IPR000182">
    <property type="entry name" value="GNAT_dom"/>
</dbReference>
<dbReference type="OrthoDB" id="9796171at2"/>
<dbReference type="STRING" id="1121485.GCA_000426485_00724"/>
<dbReference type="RefSeq" id="WP_134437387.1">
    <property type="nucleotide sequence ID" value="NZ_SOML01000014.1"/>
</dbReference>
<dbReference type="Gene3D" id="3.40.630.30">
    <property type="match status" value="1"/>
</dbReference>
<evidence type="ECO:0000313" key="2">
    <source>
        <dbReference type="EMBL" id="TFD93105.1"/>
    </source>
</evidence>
<dbReference type="CDD" id="cd04301">
    <property type="entry name" value="NAT_SF"/>
    <property type="match status" value="1"/>
</dbReference>
<dbReference type="PROSITE" id="PS51186">
    <property type="entry name" value="GNAT"/>
    <property type="match status" value="1"/>
</dbReference>
<dbReference type="EMBL" id="SOML01000014">
    <property type="protein sequence ID" value="TFD93105.1"/>
    <property type="molecule type" value="Genomic_DNA"/>
</dbReference>
<evidence type="ECO:0000259" key="1">
    <source>
        <dbReference type="PROSITE" id="PS51186"/>
    </source>
</evidence>
<dbReference type="Pfam" id="PF13673">
    <property type="entry name" value="Acetyltransf_10"/>
    <property type="match status" value="1"/>
</dbReference>
<proteinExistence type="predicted"/>